<sequence>MKNAHGIKVYRLANEAFPKRFFNIDSMEAIYERTNGKTNKPHRHDFYTIVWVGKGEGRHLIDFNSYPISDNLVFFVSPGQIHQIDTTAKPKGYIITFSNDFLVRSNISTEFITNINLFKPYSESPPLALTSDVVARIKAIMKEMQEFFNTDESFKYQALGALMKLFLIHCNKVCNLERPKEMNEVSPVLQDFRHLVEVHFRQWHKVKEYAELLFVTPKHLNTVIKNAIGCTAKEYILDRISMEAKRMLLYSTNSAKQIAAELGFKEPLHFSAFFKKSTGLSPTEFRNSTTQ</sequence>
<evidence type="ECO:0000256" key="1">
    <source>
        <dbReference type="ARBA" id="ARBA00023015"/>
    </source>
</evidence>
<dbReference type="EMBL" id="JAUJEB010000001">
    <property type="protein sequence ID" value="MDN5212725.1"/>
    <property type="molecule type" value="Genomic_DNA"/>
</dbReference>
<keyword evidence="3" id="KW-0804">Transcription</keyword>
<dbReference type="Pfam" id="PF12833">
    <property type="entry name" value="HTH_18"/>
    <property type="match status" value="1"/>
</dbReference>
<name>A0ABT8L4N5_9BACT</name>
<organism evidence="5 6">
    <name type="scientific">Agaribacillus aureus</name>
    <dbReference type="NCBI Taxonomy" id="3051825"/>
    <lineage>
        <taxon>Bacteria</taxon>
        <taxon>Pseudomonadati</taxon>
        <taxon>Bacteroidota</taxon>
        <taxon>Cytophagia</taxon>
        <taxon>Cytophagales</taxon>
        <taxon>Splendidivirgaceae</taxon>
        <taxon>Agaribacillus</taxon>
    </lineage>
</organism>
<evidence type="ECO:0000313" key="6">
    <source>
        <dbReference type="Proteomes" id="UP001172083"/>
    </source>
</evidence>
<keyword evidence="2" id="KW-0238">DNA-binding</keyword>
<dbReference type="Gene3D" id="1.10.10.60">
    <property type="entry name" value="Homeodomain-like"/>
    <property type="match status" value="1"/>
</dbReference>
<reference evidence="5" key="1">
    <citation type="submission" date="2023-06" db="EMBL/GenBank/DDBJ databases">
        <title>Genomic of Agaribacillus aureum.</title>
        <authorList>
            <person name="Wang G."/>
        </authorList>
    </citation>
    <scope>NUCLEOTIDE SEQUENCE</scope>
    <source>
        <strain evidence="5">BMA12</strain>
    </source>
</reference>
<dbReference type="SUPFAM" id="SSF51215">
    <property type="entry name" value="Regulatory protein AraC"/>
    <property type="match status" value="1"/>
</dbReference>
<evidence type="ECO:0000256" key="2">
    <source>
        <dbReference type="ARBA" id="ARBA00023125"/>
    </source>
</evidence>
<keyword evidence="6" id="KW-1185">Reference proteome</keyword>
<dbReference type="RefSeq" id="WP_346758042.1">
    <property type="nucleotide sequence ID" value="NZ_JAUJEB010000001.1"/>
</dbReference>
<dbReference type="Gene3D" id="2.60.120.10">
    <property type="entry name" value="Jelly Rolls"/>
    <property type="match status" value="1"/>
</dbReference>
<dbReference type="Proteomes" id="UP001172083">
    <property type="component" value="Unassembled WGS sequence"/>
</dbReference>
<protein>
    <submittedName>
        <fullName evidence="5">Helix-turn-helix transcriptional regulator</fullName>
    </submittedName>
</protein>
<dbReference type="InterPro" id="IPR003313">
    <property type="entry name" value="AraC-bd"/>
</dbReference>
<comment type="caution">
    <text evidence="5">The sequence shown here is derived from an EMBL/GenBank/DDBJ whole genome shotgun (WGS) entry which is preliminary data.</text>
</comment>
<gene>
    <name evidence="5" type="ORF">QQ020_11735</name>
</gene>
<evidence type="ECO:0000313" key="5">
    <source>
        <dbReference type="EMBL" id="MDN5212725.1"/>
    </source>
</evidence>
<dbReference type="PANTHER" id="PTHR43280">
    <property type="entry name" value="ARAC-FAMILY TRANSCRIPTIONAL REGULATOR"/>
    <property type="match status" value="1"/>
</dbReference>
<dbReference type="PANTHER" id="PTHR43280:SF32">
    <property type="entry name" value="TRANSCRIPTIONAL REGULATORY PROTEIN"/>
    <property type="match status" value="1"/>
</dbReference>
<evidence type="ECO:0000256" key="3">
    <source>
        <dbReference type="ARBA" id="ARBA00023163"/>
    </source>
</evidence>
<dbReference type="SMART" id="SM00342">
    <property type="entry name" value="HTH_ARAC"/>
    <property type="match status" value="1"/>
</dbReference>
<dbReference type="InterPro" id="IPR014710">
    <property type="entry name" value="RmlC-like_jellyroll"/>
</dbReference>
<dbReference type="Pfam" id="PF02311">
    <property type="entry name" value="AraC_binding"/>
    <property type="match status" value="1"/>
</dbReference>
<dbReference type="InterPro" id="IPR018060">
    <property type="entry name" value="HTH_AraC"/>
</dbReference>
<keyword evidence="1" id="KW-0805">Transcription regulation</keyword>
<evidence type="ECO:0000259" key="4">
    <source>
        <dbReference type="PROSITE" id="PS01124"/>
    </source>
</evidence>
<dbReference type="PROSITE" id="PS01124">
    <property type="entry name" value="HTH_ARAC_FAMILY_2"/>
    <property type="match status" value="1"/>
</dbReference>
<dbReference type="SUPFAM" id="SSF46689">
    <property type="entry name" value="Homeodomain-like"/>
    <property type="match status" value="1"/>
</dbReference>
<accession>A0ABT8L4N5</accession>
<dbReference type="InterPro" id="IPR009057">
    <property type="entry name" value="Homeodomain-like_sf"/>
</dbReference>
<proteinExistence type="predicted"/>
<feature type="domain" description="HTH araC/xylS-type" evidence="4">
    <location>
        <begin position="190"/>
        <end position="288"/>
    </location>
</feature>
<dbReference type="InterPro" id="IPR037923">
    <property type="entry name" value="HTH-like"/>
</dbReference>